<proteinExistence type="predicted"/>
<evidence type="ECO:0000256" key="2">
    <source>
        <dbReference type="ARBA" id="ARBA00022737"/>
    </source>
</evidence>
<dbReference type="PROSITE" id="PS51303">
    <property type="entry name" value="PET"/>
    <property type="match status" value="1"/>
</dbReference>
<dbReference type="SUPFAM" id="SSF53474">
    <property type="entry name" value="alpha/beta-Hydrolases"/>
    <property type="match status" value="1"/>
</dbReference>
<dbReference type="SMART" id="SM00132">
    <property type="entry name" value="LIM"/>
    <property type="match status" value="1"/>
</dbReference>
<evidence type="ECO:0000259" key="8">
    <source>
        <dbReference type="PROSITE" id="PS51303"/>
    </source>
</evidence>
<dbReference type="EMBL" id="JAOPHQ010002002">
    <property type="protein sequence ID" value="KAK0148714.1"/>
    <property type="molecule type" value="Genomic_DNA"/>
</dbReference>
<dbReference type="InterPro" id="IPR010442">
    <property type="entry name" value="PET_domain"/>
</dbReference>
<evidence type="ECO:0000313" key="9">
    <source>
        <dbReference type="EMBL" id="KAK0148714.1"/>
    </source>
</evidence>
<keyword evidence="6" id="KW-0472">Membrane</keyword>
<dbReference type="CDD" id="cd09340">
    <property type="entry name" value="LIM1_Testin_like"/>
    <property type="match status" value="1"/>
</dbReference>
<keyword evidence="1 5" id="KW-0479">Metal-binding</keyword>
<protein>
    <submittedName>
        <fullName evidence="9">Monoacylglycerol lipase abhd6-B</fullName>
    </submittedName>
</protein>
<evidence type="ECO:0000256" key="1">
    <source>
        <dbReference type="ARBA" id="ARBA00022723"/>
    </source>
</evidence>
<dbReference type="Gene3D" id="2.10.110.10">
    <property type="entry name" value="Cysteine Rich Protein"/>
    <property type="match status" value="1"/>
</dbReference>
<evidence type="ECO:0000256" key="6">
    <source>
        <dbReference type="SAM" id="Phobius"/>
    </source>
</evidence>
<comment type="caution">
    <text evidence="9">The sequence shown here is derived from an EMBL/GenBank/DDBJ whole genome shotgun (WGS) entry which is preliminary data.</text>
</comment>
<feature type="domain" description="LIM zinc-binding" evidence="7">
    <location>
        <begin position="225"/>
        <end position="291"/>
    </location>
</feature>
<feature type="domain" description="PET" evidence="8">
    <location>
        <begin position="88"/>
        <end position="196"/>
    </location>
</feature>
<keyword evidence="10" id="KW-1185">Reference proteome</keyword>
<dbReference type="AlphaFoldDB" id="A0AA47MYQ8"/>
<keyword evidence="4 5" id="KW-0440">LIM domain</keyword>
<dbReference type="InterPro" id="IPR029058">
    <property type="entry name" value="AB_hydrolase_fold"/>
</dbReference>
<dbReference type="Pfam" id="PF00561">
    <property type="entry name" value="Abhydrolase_1"/>
    <property type="match status" value="1"/>
</dbReference>
<keyword evidence="2" id="KW-0677">Repeat</keyword>
<dbReference type="SUPFAM" id="SSF57716">
    <property type="entry name" value="Glucocorticoid receptor-like (DNA-binding domain)"/>
    <property type="match status" value="1"/>
</dbReference>
<dbReference type="Pfam" id="PF00412">
    <property type="entry name" value="LIM"/>
    <property type="match status" value="1"/>
</dbReference>
<dbReference type="Pfam" id="PF06297">
    <property type="entry name" value="PET"/>
    <property type="match status" value="1"/>
</dbReference>
<name>A0AA47MYQ8_MERPO</name>
<dbReference type="Gene3D" id="3.40.50.1820">
    <property type="entry name" value="alpha/beta hydrolase"/>
    <property type="match status" value="1"/>
</dbReference>
<evidence type="ECO:0000256" key="3">
    <source>
        <dbReference type="ARBA" id="ARBA00022833"/>
    </source>
</evidence>
<keyword evidence="6" id="KW-1133">Transmembrane helix</keyword>
<dbReference type="InterPro" id="IPR001781">
    <property type="entry name" value="Znf_LIM"/>
</dbReference>
<dbReference type="PRINTS" id="PR00111">
    <property type="entry name" value="ABHYDROLASE"/>
</dbReference>
<dbReference type="PANTHER" id="PTHR24211:SF0">
    <property type="entry name" value="LIM AND CYSTEINE-RICH DOMAINS PROTEIN 1"/>
    <property type="match status" value="1"/>
</dbReference>
<keyword evidence="6" id="KW-0812">Transmembrane</keyword>
<dbReference type="PANTHER" id="PTHR24211">
    <property type="entry name" value="LIM DOMAIN-CONTAINING PROTEIN"/>
    <property type="match status" value="1"/>
</dbReference>
<evidence type="ECO:0000313" key="10">
    <source>
        <dbReference type="Proteomes" id="UP001174136"/>
    </source>
</evidence>
<dbReference type="PROSITE" id="PS50023">
    <property type="entry name" value="LIM_DOMAIN_2"/>
    <property type="match status" value="1"/>
</dbReference>
<keyword evidence="3 5" id="KW-0862">Zinc</keyword>
<dbReference type="Proteomes" id="UP001174136">
    <property type="component" value="Unassembled WGS sequence"/>
</dbReference>
<accession>A0AA47MYQ8</accession>
<dbReference type="InterPro" id="IPR000073">
    <property type="entry name" value="AB_hydrolase_1"/>
</dbReference>
<evidence type="ECO:0000256" key="4">
    <source>
        <dbReference type="ARBA" id="ARBA00023038"/>
    </source>
</evidence>
<dbReference type="GO" id="GO:0008270">
    <property type="term" value="F:zinc ion binding"/>
    <property type="evidence" value="ECO:0007669"/>
    <property type="project" value="InterPro"/>
</dbReference>
<feature type="transmembrane region" description="Helical" evidence="6">
    <location>
        <begin position="329"/>
        <end position="354"/>
    </location>
</feature>
<evidence type="ECO:0000256" key="5">
    <source>
        <dbReference type="PROSITE-ProRule" id="PRU00125"/>
    </source>
</evidence>
<dbReference type="InterPro" id="IPR047120">
    <property type="entry name" value="Pk/Esn/Tes"/>
</dbReference>
<evidence type="ECO:0000259" key="7">
    <source>
        <dbReference type="PROSITE" id="PS50023"/>
    </source>
</evidence>
<gene>
    <name evidence="9" type="primary">abhd6-b</name>
    <name evidence="9" type="ORF">N1851_010949</name>
</gene>
<organism evidence="9 10">
    <name type="scientific">Merluccius polli</name>
    <name type="common">Benguela hake</name>
    <name type="synonym">Merluccius cadenati</name>
    <dbReference type="NCBI Taxonomy" id="89951"/>
    <lineage>
        <taxon>Eukaryota</taxon>
        <taxon>Metazoa</taxon>
        <taxon>Chordata</taxon>
        <taxon>Craniata</taxon>
        <taxon>Vertebrata</taxon>
        <taxon>Euteleostomi</taxon>
        <taxon>Actinopterygii</taxon>
        <taxon>Neopterygii</taxon>
        <taxon>Teleostei</taxon>
        <taxon>Neoteleostei</taxon>
        <taxon>Acanthomorphata</taxon>
        <taxon>Zeiogadaria</taxon>
        <taxon>Gadariae</taxon>
        <taxon>Gadiformes</taxon>
        <taxon>Gadoidei</taxon>
        <taxon>Merlucciidae</taxon>
        <taxon>Merluccius</taxon>
    </lineage>
</organism>
<reference evidence="9" key="1">
    <citation type="journal article" date="2023" name="Front. Mar. Sci.">
        <title>A new Merluccius polli reference genome to investigate the effects of global change in West African waters.</title>
        <authorList>
            <person name="Mateo J.L."/>
            <person name="Blanco-Fernandez C."/>
            <person name="Garcia-Vazquez E."/>
            <person name="Machado-Schiaffino G."/>
        </authorList>
    </citation>
    <scope>NUCLEOTIDE SEQUENCE</scope>
    <source>
        <strain evidence="9">C29</strain>
        <tissue evidence="9">Fin</tissue>
    </source>
</reference>
<sequence>MSRNEKTLGELTRREGCLLCKQSCHGYQQHLWRKVCGGCGCRLADHAPGSDTEDDQRMGRLLADSPCSHLTTKVKGGGGLRVYKRNRMIVTNPDATRKDPTFQTTSYTWCPAGVSQTLALQYMSLLPEGGGAVWGEEGSLARRRRLQEQLPPHDVDPMLCQGLLSDQEISSMLLFVRSYKQEVLGVGEVAFAGEGGALMEAANQRSAKEAKDQGSTDTMAEETKRMCAGCGEGVTSESPAVFAERAGYHRNLWHPACFCCSECGQGLVDLVYFWSNHKLFCGRHFCQTKWPRCSGCDEVTITWRSWSELSFLCLKGALALEPVEMDVSVVSLLVLAGSLLAIPGLVFIAVYFLWPAALIKTYNWWSRWRLGLQVRCVFWGDYRFCYSQRGTPGSSPSLLLLHGFSANKDMWLPLMKFLPEQQHVICVDMPGHEGSSRTGPEDYSIQGQVHRIHQAVGLDRQPFHLVGSSMGGNVAGVYAAQHPKLLAGLTLICPAGLVVPRDTGFVRLLKEMKERGELRPQDVPLIPSNSQQMEDMLRLCCHNNVSLPRQILKGLLASRLPNNDFYSQVLLEITSEQSVSSLQDNLHLITAPLLVIWGKDDQVIDMSGASVLQEAHPTCQVALLEHCGHAVLLDRPRKAAQILTDFLSAQEVHSSTKKHS</sequence>